<dbReference type="AlphaFoldDB" id="A0A2K9NUA0"/>
<protein>
    <submittedName>
        <fullName evidence="2">EamA/RhaT family transporter</fullName>
    </submittedName>
</protein>
<gene>
    <name evidence="2" type="ORF">C0V70_13550</name>
</gene>
<dbReference type="EMBL" id="CP025704">
    <property type="protein sequence ID" value="AUN99106.1"/>
    <property type="molecule type" value="Genomic_DNA"/>
</dbReference>
<evidence type="ECO:0000313" key="3">
    <source>
        <dbReference type="Proteomes" id="UP000235584"/>
    </source>
</evidence>
<proteinExistence type="predicted"/>
<dbReference type="Proteomes" id="UP000235584">
    <property type="component" value="Chromosome"/>
</dbReference>
<dbReference type="KEGG" id="bsto:C0V70_13550"/>
<feature type="domain" description="EamA" evidence="1">
    <location>
        <begin position="154"/>
        <end position="284"/>
    </location>
</feature>
<dbReference type="InterPro" id="IPR000620">
    <property type="entry name" value="EamA_dom"/>
</dbReference>
<evidence type="ECO:0000259" key="1">
    <source>
        <dbReference type="Pfam" id="PF00892"/>
    </source>
</evidence>
<dbReference type="Pfam" id="PF00892">
    <property type="entry name" value="EamA"/>
    <property type="match status" value="2"/>
</dbReference>
<name>A0A2K9NUA0_BACTC</name>
<feature type="domain" description="EamA" evidence="1">
    <location>
        <begin position="10"/>
        <end position="144"/>
    </location>
</feature>
<sequence length="303" mass="33256">MEANKQKAIGRIQASLTALAFGLLGVFGKWGFSSGFSVGELMAYRFFMASVLLWIVVLLFKRRWIKIPLKQTGIFALLGIFGYAAMSITYLSAIKGLSLTTAVLILYTYPFWVSLFSHFFTKNKITKKEVLCLIIGGVGLVLLLGGHIEVKEFWAVISGLASAIIYAAYILLSEKYQNGTPPLASSLYVITFGALALFVFYHPNVTGMNTLSHFQLFTILGIAFICTILPLTLELAALQKIKSTEFSVIMMLEPISATMWGAIIFKEVLSPQQIVGALTILGALGLRFIKTSSSTRPSLSDQH</sequence>
<dbReference type="PANTHER" id="PTHR22911">
    <property type="entry name" value="ACYL-MALONYL CONDENSING ENZYME-RELATED"/>
    <property type="match status" value="1"/>
</dbReference>
<dbReference type="GO" id="GO:0016020">
    <property type="term" value="C:membrane"/>
    <property type="evidence" value="ECO:0007669"/>
    <property type="project" value="InterPro"/>
</dbReference>
<accession>A0A2K9NUA0</accession>
<dbReference type="InterPro" id="IPR037185">
    <property type="entry name" value="EmrE-like"/>
</dbReference>
<reference evidence="2 3" key="1">
    <citation type="submission" date="2018-01" db="EMBL/GenBank/DDBJ databases">
        <title>Complete genome sequence of Bacteriovorax stolpii DSM12778.</title>
        <authorList>
            <person name="Tang B."/>
            <person name="Chang J."/>
        </authorList>
    </citation>
    <scope>NUCLEOTIDE SEQUENCE [LARGE SCALE GENOMIC DNA]</scope>
    <source>
        <strain evidence="2 3">DSM 12778</strain>
    </source>
</reference>
<organism evidence="2 3">
    <name type="scientific">Bacteriovorax stolpii</name>
    <name type="common">Bdellovibrio stolpii</name>
    <dbReference type="NCBI Taxonomy" id="960"/>
    <lineage>
        <taxon>Bacteria</taxon>
        <taxon>Pseudomonadati</taxon>
        <taxon>Bdellovibrionota</taxon>
        <taxon>Bacteriovoracia</taxon>
        <taxon>Bacteriovoracales</taxon>
        <taxon>Bacteriovoracaceae</taxon>
        <taxon>Bacteriovorax</taxon>
    </lineage>
</organism>
<evidence type="ECO:0000313" key="2">
    <source>
        <dbReference type="EMBL" id="AUN99106.1"/>
    </source>
</evidence>
<keyword evidence="3" id="KW-1185">Reference proteome</keyword>
<dbReference type="SUPFAM" id="SSF103481">
    <property type="entry name" value="Multidrug resistance efflux transporter EmrE"/>
    <property type="match status" value="2"/>
</dbReference>
<dbReference type="RefSeq" id="WP_102244397.1">
    <property type="nucleotide sequence ID" value="NZ_CP025704.1"/>
</dbReference>